<dbReference type="Gene3D" id="3.40.50.300">
    <property type="entry name" value="P-loop containing nucleotide triphosphate hydrolases"/>
    <property type="match status" value="2"/>
</dbReference>
<evidence type="ECO:0000259" key="10">
    <source>
        <dbReference type="SMART" id="SM00968"/>
    </source>
</evidence>
<sequence length="1277" mass="147691">MGFMKQLIIENFKSWGGRQVIGPVLGFNCVIGPNGSGKSNLMDAFSFVMGEKPANLRVRNIRQLIHGANVGKPMSTTARVVLVYSEENGEERQFSRIIVGDSSEYRIDGKPVGRSTYVMELERIGIIVKARNCLVFQGEVESLAMKKPRERTHLFEQISNSWELADEYEKKKKLMLQAEEDAQFCYNKKKNAAVQRKHATLEKAEADRYKALQQNLKETKVELQLYQLFHNERKLESVVRSLEEKQSDANRQKEQLVRAESALKSEKAELGRCTRDLQQIEKEIKVQEVSLSHLRPQFIKAKENTAHHLKKVETAKKNVANNEKQCHKLEQDKSELETEIEDIETAWRLFERKVEEDRQRRLGDIELEESQREQYRELKEEANKESAVLRQQLDRLQWEQKSAQEKLEFVLTRQKEVQVNKKHVEEQIEEHNKRIEKLEEYINTCLKSIEEQRPQEEQLAGEIKASKQRMVEINEQLNSIVGELQNARIDFHEGSRQKRKAEVLESMKRMYPDAVFGRLFELCHPIHKKYQLAVTKVFGKYMNAIIVSTVQVARDCVKFLKEERAEPETFLALDYLDIKQINEKLREIKGAKMMVDVIQTVSAPLKKVIQFVCGNGLVCDTVKEAKRIAFDGPERLKAVALDGTLFLKSGVISGGSSDLRYKAKRWDEKEINELKEKRDALMAELKELIKLQRRESDLKQLQAQLQGTQTRMKYSQSEVEVVKKKHLANCSMEKSRLDSELANFASQLTMLREELDVHGTKIGDIQEQMNQVEDRVFKDFCEAIGVPNIRAYEEEYVQQQQEMDKKRLEFDNQKTRLGIQLEYIRGQLEKGRSNIDKSKQTLQKEEGDKVRLKKEEEQCMKAVDKAMAQQQQFKNNFTFKKSEVADAQKKVEEARKALLNVNREMSKKQKEAAVIENSVEQKKIERHNLLLDCKVQDIQIILLTGSLDDITEIELDTETESTQATADIYEREGNIQIDYRGLRKDLKSLVTDKEISAELMTLRQETITLENTLLKTAPNLKALEKLHSVRDKFQEAADELKLLRPNKMAAAILNKQRELLEMLLRQSLVTDKEISAELMTLRQETITLENTLLKTAPNLKALEKLHSVRDKFQEAADAFEASRKKAKLCRNEFEQVKKRRYELFSRCFEHVCVAIDQIYKKLCRNPSAQYLYLVGEKAVAALGLVFAIHSFRPAPFFILDEVDAALDNSNIGKVTSYIREESREQFQVVVISLKEEFYSRADALIGVCAEQEESISSKVLTLDLTAYKEEEEGARRG</sequence>
<dbReference type="InterPro" id="IPR024704">
    <property type="entry name" value="SMC"/>
</dbReference>
<dbReference type="FunFam" id="1.20.1060.20:FF:000001">
    <property type="entry name" value="Structural maintenance of chromosomes 1A"/>
    <property type="match status" value="1"/>
</dbReference>
<keyword evidence="6 8" id="KW-0539">Nucleus</keyword>
<comment type="similarity">
    <text evidence="3">Belongs to the SMC family. SMC1 subfamily.</text>
</comment>
<dbReference type="Pfam" id="PF06470">
    <property type="entry name" value="SMC_hinge"/>
    <property type="match status" value="1"/>
</dbReference>
<dbReference type="InterPro" id="IPR028468">
    <property type="entry name" value="Smc1_ABC"/>
</dbReference>
<dbReference type="InterPro" id="IPR027417">
    <property type="entry name" value="P-loop_NTPase"/>
</dbReference>
<dbReference type="EMBL" id="KV460663">
    <property type="protein sequence ID" value="OCA16126.1"/>
    <property type="molecule type" value="Genomic_DNA"/>
</dbReference>
<dbReference type="GO" id="GO:0005524">
    <property type="term" value="F:ATP binding"/>
    <property type="evidence" value="ECO:0007669"/>
    <property type="project" value="InterPro"/>
</dbReference>
<evidence type="ECO:0000256" key="6">
    <source>
        <dbReference type="ARBA" id="ARBA00023242"/>
    </source>
</evidence>
<reference evidence="11" key="3">
    <citation type="submission" date="2016-05" db="EMBL/GenBank/DDBJ databases">
        <title>WGS assembly of Xenopus tropicalis.</title>
        <authorList>
            <person name="Sessions A."/>
            <person name="Jenkins J."/>
            <person name="Mitros T."/>
            <person name="Lyons J.T."/>
            <person name="Dichmann D.S."/>
            <person name="Robert J."/>
            <person name="Harland R.M."/>
            <person name="Rokhsar D.S."/>
        </authorList>
    </citation>
    <scope>NUCLEOTIDE SEQUENCE</scope>
    <source>
        <strain evidence="11">Nigerian</strain>
    </source>
</reference>
<dbReference type="FunFam" id="3.40.50.300:FF:000564">
    <property type="entry name" value="Structural maintenance of chromosomes 1A"/>
    <property type="match status" value="1"/>
</dbReference>
<reference evidence="11" key="2">
    <citation type="journal article" date="2010" name="Science">
        <title>The genome of the Western clawed frog Xenopus tropicalis.</title>
        <authorList>
            <person name="Hellsten U."/>
            <person name="Harland R.M."/>
            <person name="Gilchrist M.J."/>
            <person name="Hendrix D."/>
            <person name="Jurka J."/>
            <person name="Kapitonov V."/>
            <person name="Ovcharenko I."/>
            <person name="Putnam N.H."/>
            <person name="Shu S."/>
            <person name="Taher L."/>
            <person name="Blitz I.L."/>
            <person name="Blumberg B."/>
            <person name="Dichmann D.S."/>
            <person name="Dubchak I."/>
            <person name="Amaya E."/>
            <person name="Detter J.C."/>
            <person name="Fletcher R."/>
            <person name="Gerhard D.S."/>
            <person name="Goodstein D."/>
            <person name="Graves T."/>
            <person name="Grigoriev I.V."/>
            <person name="Grimwood J."/>
            <person name="Kawashima T."/>
            <person name="Lindquist E."/>
            <person name="Lucas S.M."/>
            <person name="Mead P.E."/>
            <person name="Mitros T."/>
            <person name="Ogino H."/>
            <person name="Ohta Y."/>
            <person name="Poliakov A.V."/>
            <person name="Pollet N."/>
            <person name="Robert J."/>
            <person name="Salamov A."/>
            <person name="Sater A.K."/>
            <person name="Schmutz J."/>
            <person name="Terry A."/>
            <person name="Vize P.D."/>
            <person name="Warren W.C."/>
            <person name="Wells D."/>
            <person name="Wills A."/>
            <person name="Wilson R.K."/>
            <person name="Zimmerman L.B."/>
            <person name="Zorn A.M."/>
            <person name="Grainger R."/>
            <person name="Grammer T."/>
            <person name="Khokha M.K."/>
            <person name="Richardson P.M."/>
            <person name="Rokhsar D.S."/>
        </authorList>
    </citation>
    <scope>NUCLEOTIDE SEQUENCE [LARGE SCALE GENOMIC DNA]</scope>
    <source>
        <strain evidence="11">Nigerian</strain>
    </source>
</reference>
<feature type="coiled-coil region" evidence="9">
    <location>
        <begin position="664"/>
        <end position="754"/>
    </location>
</feature>
<dbReference type="AlphaFoldDB" id="A0A1B8XZL9"/>
<dbReference type="InterPro" id="IPR036277">
    <property type="entry name" value="SMC_hinge_sf"/>
</dbReference>
<dbReference type="SUPFAM" id="SSF52540">
    <property type="entry name" value="P-loop containing nucleoside triphosphate hydrolases"/>
    <property type="match status" value="2"/>
</dbReference>
<keyword evidence="7" id="KW-0131">Cell cycle</keyword>
<dbReference type="PANTHER" id="PTHR18937">
    <property type="entry name" value="STRUCTURAL MAINTENANCE OF CHROMOSOMES SMC FAMILY MEMBER"/>
    <property type="match status" value="1"/>
</dbReference>
<keyword evidence="4" id="KW-0158">Chromosome</keyword>
<feature type="coiled-coil region" evidence="9">
    <location>
        <begin position="312"/>
        <end position="476"/>
    </location>
</feature>
<evidence type="ECO:0000256" key="3">
    <source>
        <dbReference type="ARBA" id="ARBA00005597"/>
    </source>
</evidence>
<evidence type="ECO:0000256" key="9">
    <source>
        <dbReference type="SAM" id="Coils"/>
    </source>
</evidence>
<evidence type="ECO:0000256" key="1">
    <source>
        <dbReference type="ARBA" id="ARBA00004123"/>
    </source>
</evidence>
<dbReference type="SMART" id="SM00968">
    <property type="entry name" value="SMC_hinge"/>
    <property type="match status" value="1"/>
</dbReference>
<dbReference type="PANTHER" id="PTHR18937:SF147">
    <property type="entry name" value="STRUCTURAL MAINTENANCE OF CHROMOSOMES PROTEIN 1B"/>
    <property type="match status" value="1"/>
</dbReference>
<evidence type="ECO:0000256" key="4">
    <source>
        <dbReference type="ARBA" id="ARBA00022454"/>
    </source>
</evidence>
<organism evidence="11">
    <name type="scientific">Xenopus tropicalis</name>
    <name type="common">Western clawed frog</name>
    <name type="synonym">Silurana tropicalis</name>
    <dbReference type="NCBI Taxonomy" id="8364"/>
    <lineage>
        <taxon>Eukaryota</taxon>
        <taxon>Metazoa</taxon>
        <taxon>Chordata</taxon>
        <taxon>Craniata</taxon>
        <taxon>Vertebrata</taxon>
        <taxon>Euteleostomi</taxon>
        <taxon>Amphibia</taxon>
        <taxon>Batrachia</taxon>
        <taxon>Anura</taxon>
        <taxon>Pipoidea</taxon>
        <taxon>Pipidae</taxon>
        <taxon>Xenopodinae</taxon>
        <taxon>Xenopus</taxon>
        <taxon>Silurana</taxon>
    </lineage>
</organism>
<feature type="coiled-coil region" evidence="9">
    <location>
        <begin position="835"/>
        <end position="911"/>
    </location>
</feature>
<dbReference type="GO" id="GO:0008278">
    <property type="term" value="C:cohesin complex"/>
    <property type="evidence" value="ECO:0007669"/>
    <property type="project" value="InterPro"/>
</dbReference>
<dbReference type="InterPro" id="IPR010935">
    <property type="entry name" value="SMC_hinge"/>
</dbReference>
<dbReference type="Gene3D" id="1.20.1060.20">
    <property type="match status" value="1"/>
</dbReference>
<dbReference type="PIRSF" id="PIRSF005719">
    <property type="entry name" value="SMC"/>
    <property type="match status" value="1"/>
</dbReference>
<proteinExistence type="inferred from homology"/>
<evidence type="ECO:0000256" key="2">
    <source>
        <dbReference type="ARBA" id="ARBA00004286"/>
    </source>
</evidence>
<evidence type="ECO:0000256" key="7">
    <source>
        <dbReference type="ARBA" id="ARBA00023306"/>
    </source>
</evidence>
<dbReference type="InterPro" id="IPR003395">
    <property type="entry name" value="RecF/RecN/SMC_N"/>
</dbReference>
<dbReference type="GO" id="GO:0016887">
    <property type="term" value="F:ATP hydrolysis activity"/>
    <property type="evidence" value="ECO:0007669"/>
    <property type="project" value="InterPro"/>
</dbReference>
<feature type="coiled-coil region" evidence="9">
    <location>
        <begin position="202"/>
        <end position="283"/>
    </location>
</feature>
<comment type="subcellular location">
    <subcellularLocation>
        <location evidence="2">Chromosome</location>
    </subcellularLocation>
    <subcellularLocation>
        <location evidence="1 8">Nucleus</location>
    </subcellularLocation>
</comment>
<gene>
    <name evidence="11" type="ORF">XENTR_v90028721mg</name>
</gene>
<dbReference type="CDD" id="cd03275">
    <property type="entry name" value="ABC_SMC1_euk"/>
    <property type="match status" value="1"/>
</dbReference>
<evidence type="ECO:0000256" key="5">
    <source>
        <dbReference type="ARBA" id="ARBA00023054"/>
    </source>
</evidence>
<dbReference type="GO" id="GO:0005634">
    <property type="term" value="C:nucleus"/>
    <property type="evidence" value="ECO:0007669"/>
    <property type="project" value="UniProtKB-SubCell"/>
</dbReference>
<dbReference type="Pfam" id="PF02463">
    <property type="entry name" value="SMC_N"/>
    <property type="match status" value="1"/>
</dbReference>
<accession>A0A1B8XZL9</accession>
<dbReference type="GO" id="GO:0007062">
    <property type="term" value="P:sister chromatid cohesion"/>
    <property type="evidence" value="ECO:0007669"/>
    <property type="project" value="InterPro"/>
</dbReference>
<dbReference type="SUPFAM" id="SSF75553">
    <property type="entry name" value="Smc hinge domain"/>
    <property type="match status" value="1"/>
</dbReference>
<evidence type="ECO:0000313" key="11">
    <source>
        <dbReference type="EMBL" id="OCA16126.1"/>
    </source>
</evidence>
<protein>
    <recommendedName>
        <fullName evidence="8">Structural maintenance of chromosomes protein</fullName>
    </recommendedName>
</protein>
<keyword evidence="5 9" id="KW-0175">Coiled coil</keyword>
<evidence type="ECO:0000256" key="8">
    <source>
        <dbReference type="PIRNR" id="PIRNR005719"/>
    </source>
</evidence>
<name>A0A1B8XZL9_XENTR</name>
<reference evidence="11" key="1">
    <citation type="submission" date="2009-11" db="EMBL/GenBank/DDBJ databases">
        <authorList>
            <consortium name="US DOE Joint Genome Institute (JGI-PGF)"/>
            <person name="Ottilar R."/>
            <person name="Schmutz J."/>
            <person name="Salamov A."/>
            <person name="Cheng J.F."/>
            <person name="Lucas S."/>
            <person name="Pitluck S."/>
            <person name="Gundlach H."/>
            <person name="Guo Y."/>
            <person name="Haberer G."/>
            <person name="Nasrallah J."/>
            <person name="Mayer K.F.X."/>
            <person name="van de Peer Y."/>
            <person name="Weigel D."/>
            <person name="Grigoriev I.V."/>
        </authorList>
    </citation>
    <scope>NUCLEOTIDE SEQUENCE</scope>
    <source>
        <strain evidence="11">Nigerian</strain>
    </source>
</reference>
<feature type="domain" description="SMC hinge" evidence="10">
    <location>
        <begin position="513"/>
        <end position="629"/>
    </location>
</feature>
<dbReference type="Gene3D" id="3.30.70.1620">
    <property type="match status" value="1"/>
</dbReference>